<organism evidence="1 2">
    <name type="scientific">Pseudogemmobacter humi</name>
    <dbReference type="NCBI Taxonomy" id="2483812"/>
    <lineage>
        <taxon>Bacteria</taxon>
        <taxon>Pseudomonadati</taxon>
        <taxon>Pseudomonadota</taxon>
        <taxon>Alphaproteobacteria</taxon>
        <taxon>Rhodobacterales</taxon>
        <taxon>Paracoccaceae</taxon>
        <taxon>Pseudogemmobacter</taxon>
    </lineage>
</organism>
<keyword evidence="2" id="KW-1185">Reference proteome</keyword>
<reference evidence="1 2" key="1">
    <citation type="submission" date="2018-11" db="EMBL/GenBank/DDBJ databases">
        <authorList>
            <person name="Criscuolo A."/>
        </authorList>
    </citation>
    <scope>NUCLEOTIDE SEQUENCE [LARGE SCALE GENOMIC DNA]</scope>
    <source>
        <strain evidence="1">ACIP111625</strain>
    </source>
</reference>
<dbReference type="EMBL" id="UXAW01000036">
    <property type="protein sequence ID" value="VDC21858.1"/>
    <property type="molecule type" value="Genomic_DNA"/>
</dbReference>
<protein>
    <submittedName>
        <fullName evidence="1">Uncharacterized protein</fullName>
    </submittedName>
</protein>
<proteinExistence type="predicted"/>
<sequence>MGIDHDNICALQAQVQTDSFKRQIDEKLNTVPQASDIKL</sequence>
<dbReference type="AlphaFoldDB" id="A0A3P5WJJ0"/>
<evidence type="ECO:0000313" key="2">
    <source>
        <dbReference type="Proteomes" id="UP000277498"/>
    </source>
</evidence>
<dbReference type="Proteomes" id="UP000277498">
    <property type="component" value="Unassembled WGS sequence"/>
</dbReference>
<name>A0A3P5WJJ0_9RHOB</name>
<accession>A0A3P5WJJ0</accession>
<evidence type="ECO:0000313" key="1">
    <source>
        <dbReference type="EMBL" id="VDC21858.1"/>
    </source>
</evidence>
<gene>
    <name evidence="1" type="ORF">XINFAN_00644</name>
</gene>